<dbReference type="Gene3D" id="3.40.50.2300">
    <property type="match status" value="1"/>
</dbReference>
<gene>
    <name evidence="2" type="ORF">ENJ89_07840</name>
</gene>
<evidence type="ECO:0000259" key="1">
    <source>
        <dbReference type="Pfam" id="PF14332"/>
    </source>
</evidence>
<dbReference type="Proteomes" id="UP000886124">
    <property type="component" value="Unassembled WGS sequence"/>
</dbReference>
<feature type="domain" description="PatA-like N-terminal" evidence="1">
    <location>
        <begin position="130"/>
        <end position="176"/>
    </location>
</feature>
<dbReference type="SUPFAM" id="SSF52172">
    <property type="entry name" value="CheY-like"/>
    <property type="match status" value="1"/>
</dbReference>
<proteinExistence type="predicted"/>
<dbReference type="Pfam" id="PF14332">
    <property type="entry name" value="DUF4388"/>
    <property type="match status" value="1"/>
</dbReference>
<name>A0A7V5PQ68_CALAY</name>
<protein>
    <submittedName>
        <fullName evidence="2">DUF4388 domain-containing protein</fullName>
    </submittedName>
</protein>
<dbReference type="InterPro" id="IPR011006">
    <property type="entry name" value="CheY-like_superfamily"/>
</dbReference>
<accession>A0A7V5PQ68</accession>
<dbReference type="EMBL" id="DROD01000506">
    <property type="protein sequence ID" value="HHJ53091.1"/>
    <property type="molecule type" value="Genomic_DNA"/>
</dbReference>
<evidence type="ECO:0000313" key="2">
    <source>
        <dbReference type="EMBL" id="HHJ53091.1"/>
    </source>
</evidence>
<organism evidence="2">
    <name type="scientific">Caldithrix abyssi</name>
    <dbReference type="NCBI Taxonomy" id="187145"/>
    <lineage>
        <taxon>Bacteria</taxon>
        <taxon>Pseudomonadati</taxon>
        <taxon>Calditrichota</taxon>
        <taxon>Calditrichia</taxon>
        <taxon>Calditrichales</taxon>
        <taxon>Calditrichaceae</taxon>
        <taxon>Caldithrix</taxon>
    </lineage>
</organism>
<dbReference type="AlphaFoldDB" id="A0A7V5PQ68"/>
<sequence>MNTIFIVSGEKKYFNLFAANFGHLPIHFAWAKNMDEVLNYADVEQPEYLFFICRDLEKLTEMITEYRRQPIAVPFVCFTGDLDYTDRSMLWQSGAIDIISLPINRKELEYVLKSFLIAEEDTAAPEEHLSGRLEDFSLIELIHTFQNSGKSGRLVLENGTRRGEVEFNKGKVVNAVYPNCEALEAVTVMATWD</sequence>
<dbReference type="InterPro" id="IPR025497">
    <property type="entry name" value="PatA-like_N"/>
</dbReference>
<comment type="caution">
    <text evidence="2">The sequence shown here is derived from an EMBL/GenBank/DDBJ whole genome shotgun (WGS) entry which is preliminary data.</text>
</comment>
<reference evidence="2" key="1">
    <citation type="journal article" date="2020" name="mSystems">
        <title>Genome- and Community-Level Interaction Insights into Carbon Utilization and Element Cycling Functions of Hydrothermarchaeota in Hydrothermal Sediment.</title>
        <authorList>
            <person name="Zhou Z."/>
            <person name="Liu Y."/>
            <person name="Xu W."/>
            <person name="Pan J."/>
            <person name="Luo Z.H."/>
            <person name="Li M."/>
        </authorList>
    </citation>
    <scope>NUCLEOTIDE SEQUENCE [LARGE SCALE GENOMIC DNA]</scope>
    <source>
        <strain evidence="2">HyVt-527</strain>
    </source>
</reference>
<feature type="non-terminal residue" evidence="2">
    <location>
        <position position="193"/>
    </location>
</feature>